<dbReference type="InterPro" id="IPR036977">
    <property type="entry name" value="DNA_primase_Znf_CHC2"/>
</dbReference>
<evidence type="ECO:0000313" key="2">
    <source>
        <dbReference type="Proteomes" id="UP001173578"/>
    </source>
</evidence>
<dbReference type="Pfam" id="PF13155">
    <property type="entry name" value="Toprim_2"/>
    <property type="match status" value="1"/>
</dbReference>
<dbReference type="Gene3D" id="3.40.1360.10">
    <property type="match status" value="1"/>
</dbReference>
<dbReference type="GO" id="GO:0003677">
    <property type="term" value="F:DNA binding"/>
    <property type="evidence" value="ECO:0007669"/>
    <property type="project" value="InterPro"/>
</dbReference>
<dbReference type="Proteomes" id="UP001173578">
    <property type="component" value="Unassembled WGS sequence"/>
</dbReference>
<dbReference type="GO" id="GO:0008270">
    <property type="term" value="F:zinc ion binding"/>
    <property type="evidence" value="ECO:0007669"/>
    <property type="project" value="InterPro"/>
</dbReference>
<dbReference type="GO" id="GO:0006260">
    <property type="term" value="P:DNA replication"/>
    <property type="evidence" value="ECO:0007669"/>
    <property type="project" value="InterPro"/>
</dbReference>
<dbReference type="EMBL" id="JACALR010000004">
    <property type="protein sequence ID" value="MDM1551625.1"/>
    <property type="molecule type" value="Genomic_DNA"/>
</dbReference>
<evidence type="ECO:0000313" key="1">
    <source>
        <dbReference type="EMBL" id="MDM1551625.1"/>
    </source>
</evidence>
<organism evidence="1 2">
    <name type="scientific">Empedobacter falsenii</name>
    <dbReference type="NCBI Taxonomy" id="343874"/>
    <lineage>
        <taxon>Bacteria</taxon>
        <taxon>Pseudomonadati</taxon>
        <taxon>Bacteroidota</taxon>
        <taxon>Flavobacteriia</taxon>
        <taxon>Flavobacteriales</taxon>
        <taxon>Weeksellaceae</taxon>
        <taxon>Empedobacter</taxon>
    </lineage>
</organism>
<accession>A0AAW7DLT5</accession>
<protein>
    <submittedName>
        <fullName evidence="1">Toprim domain-containing protein</fullName>
    </submittedName>
</protein>
<dbReference type="AlphaFoldDB" id="A0AAW7DLT5"/>
<proteinExistence type="predicted"/>
<gene>
    <name evidence="1" type="ORF">HX095_10405</name>
</gene>
<dbReference type="Gene3D" id="3.90.580.10">
    <property type="entry name" value="Zinc finger, CHC2-type domain"/>
    <property type="match status" value="1"/>
</dbReference>
<reference evidence="1" key="2">
    <citation type="journal article" date="2022" name="Sci. Total Environ.">
        <title>Prevalence, transmission, and molecular epidemiology of tet(X)-positive bacteria among humans, animals, and environmental niches in China: An epidemiological, and genomic-based study.</title>
        <authorList>
            <person name="Dong N."/>
            <person name="Zeng Y."/>
            <person name="Cai C."/>
            <person name="Sun C."/>
            <person name="Lu J."/>
            <person name="Liu C."/>
            <person name="Zhou H."/>
            <person name="Sun Q."/>
            <person name="Shu L."/>
            <person name="Wang H."/>
            <person name="Wang Y."/>
            <person name="Wang S."/>
            <person name="Wu C."/>
            <person name="Chan E.W."/>
            <person name="Chen G."/>
            <person name="Shen Z."/>
            <person name="Chen S."/>
            <person name="Zhang R."/>
        </authorList>
    </citation>
    <scope>NUCLEOTIDE SEQUENCE</scope>
    <source>
        <strain evidence="1">210</strain>
    </source>
</reference>
<dbReference type="SUPFAM" id="SSF57783">
    <property type="entry name" value="Zinc beta-ribbon"/>
    <property type="match status" value="1"/>
</dbReference>
<reference evidence="1" key="1">
    <citation type="submission" date="2020-06" db="EMBL/GenBank/DDBJ databases">
        <authorList>
            <person name="Dong N."/>
        </authorList>
    </citation>
    <scope>NUCLEOTIDE SEQUENCE</scope>
    <source>
        <strain evidence="1">210</strain>
    </source>
</reference>
<dbReference type="RefSeq" id="WP_188319726.1">
    <property type="nucleotide sequence ID" value="NZ_JACALR010000004.1"/>
</dbReference>
<comment type="caution">
    <text evidence="1">The sequence shown here is derived from an EMBL/GenBank/DDBJ whole genome shotgun (WGS) entry which is preliminary data.</text>
</comment>
<sequence length="285" mass="34368">MNINEINSLDLEQILTKTYLLKSIKKTEKSIWVISPFRPNESTPSFHISKIYKYDIWFDHGNGLGGKNIDFFIYYLKTDVKGVLKYFNENSFSFQKQNDFQFKKNQIKNEYEILKLKEISSFPLVQYLEERKLPLEIVNRYCKEIHYKLNQKTYYAIAFPNNENGYEIRNKYVKMCLVKKDISLIKNNQNQLKIFESWSDFISYLFLFPTHEFLYDFLILNSIALLRKNIELINKYESIQTYFDHDEAGKSTTIFLETELKTKVKDESYFYKNYKDLNEFIIFEK</sequence>
<name>A0AAW7DLT5_9FLAO</name>